<evidence type="ECO:0000256" key="3">
    <source>
        <dbReference type="ARBA" id="ARBA00006972"/>
    </source>
</evidence>
<dbReference type="AlphaFoldDB" id="T1K176"/>
<evidence type="ECO:0000256" key="4">
    <source>
        <dbReference type="ARBA" id="ARBA00022448"/>
    </source>
</evidence>
<name>T1K176_TETUR</name>
<dbReference type="InterPro" id="IPR022775">
    <property type="entry name" value="AP_mu_sigma_su"/>
</dbReference>
<dbReference type="GO" id="GO:0005794">
    <property type="term" value="C:Golgi apparatus"/>
    <property type="evidence" value="ECO:0007669"/>
    <property type="project" value="UniProtKB-SubCell"/>
</dbReference>
<dbReference type="HOGENOM" id="CLU_061221_2_2_1"/>
<accession>T1K176</accession>
<dbReference type="STRING" id="32264.T1K176"/>
<evidence type="ECO:0000313" key="12">
    <source>
        <dbReference type="Proteomes" id="UP000015104"/>
    </source>
</evidence>
<feature type="domain" description="AP complex mu/sigma subunit" evidence="10">
    <location>
        <begin position="1"/>
        <end position="148"/>
    </location>
</feature>
<dbReference type="SUPFAM" id="SSF64356">
    <property type="entry name" value="SNARE-like"/>
    <property type="match status" value="1"/>
</dbReference>
<keyword evidence="12" id="KW-1185">Reference proteome</keyword>
<reference evidence="11" key="2">
    <citation type="submission" date="2015-06" db="UniProtKB">
        <authorList>
            <consortium name="EnsemblMetazoa"/>
        </authorList>
    </citation>
    <scope>IDENTIFICATION</scope>
</reference>
<comment type="subcellular location">
    <subcellularLocation>
        <location evidence="1">Cytoplasmic vesicle membrane</location>
        <topology evidence="1">Peripheral membrane protein</topology>
        <orientation evidence="1">Cytoplasmic side</orientation>
    </subcellularLocation>
    <subcellularLocation>
        <location evidence="2">Golgi apparatus</location>
    </subcellularLocation>
</comment>
<evidence type="ECO:0000313" key="11">
    <source>
        <dbReference type="EnsemblMetazoa" id="tetur04g00280.1"/>
    </source>
</evidence>
<dbReference type="GO" id="GO:0030123">
    <property type="term" value="C:AP-3 adaptor complex"/>
    <property type="evidence" value="ECO:0007669"/>
    <property type="project" value="InterPro"/>
</dbReference>
<dbReference type="InterPro" id="IPR027155">
    <property type="entry name" value="APS3"/>
</dbReference>
<dbReference type="InterPro" id="IPR016635">
    <property type="entry name" value="AP_complex_ssu"/>
</dbReference>
<dbReference type="OMA" id="DLIFNWQ"/>
<proteinExistence type="inferred from homology"/>
<dbReference type="PANTHER" id="PTHR11753">
    <property type="entry name" value="ADAPTOR COMPLEXES SMALL SUBUNIT FAMILY"/>
    <property type="match status" value="1"/>
</dbReference>
<evidence type="ECO:0000256" key="7">
    <source>
        <dbReference type="ARBA" id="ARBA00023136"/>
    </source>
</evidence>
<dbReference type="Proteomes" id="UP000015104">
    <property type="component" value="Unassembled WGS sequence"/>
</dbReference>
<evidence type="ECO:0000256" key="8">
    <source>
        <dbReference type="ARBA" id="ARBA00023329"/>
    </source>
</evidence>
<evidence type="ECO:0000256" key="9">
    <source>
        <dbReference type="ARBA" id="ARBA00025605"/>
    </source>
</evidence>
<organism evidence="11 12">
    <name type="scientific">Tetranychus urticae</name>
    <name type="common">Two-spotted spider mite</name>
    <dbReference type="NCBI Taxonomy" id="32264"/>
    <lineage>
        <taxon>Eukaryota</taxon>
        <taxon>Metazoa</taxon>
        <taxon>Ecdysozoa</taxon>
        <taxon>Arthropoda</taxon>
        <taxon>Chelicerata</taxon>
        <taxon>Arachnida</taxon>
        <taxon>Acari</taxon>
        <taxon>Acariformes</taxon>
        <taxon>Trombidiformes</taxon>
        <taxon>Prostigmata</taxon>
        <taxon>Eleutherengona</taxon>
        <taxon>Raphignathae</taxon>
        <taxon>Tetranychoidea</taxon>
        <taxon>Tetranychidae</taxon>
        <taxon>Tetranychus</taxon>
    </lineage>
</organism>
<evidence type="ECO:0000256" key="2">
    <source>
        <dbReference type="ARBA" id="ARBA00004555"/>
    </source>
</evidence>
<dbReference type="OrthoDB" id="10261046at2759"/>
<dbReference type="GO" id="GO:0006886">
    <property type="term" value="P:intracellular protein transport"/>
    <property type="evidence" value="ECO:0007669"/>
    <property type="project" value="InterPro"/>
</dbReference>
<dbReference type="Pfam" id="PF01217">
    <property type="entry name" value="Clat_adaptor_s"/>
    <property type="match status" value="1"/>
</dbReference>
<keyword evidence="5" id="KW-0653">Protein transport</keyword>
<reference evidence="12" key="1">
    <citation type="submission" date="2011-08" db="EMBL/GenBank/DDBJ databases">
        <authorList>
            <person name="Rombauts S."/>
        </authorList>
    </citation>
    <scope>NUCLEOTIDE SEQUENCE</scope>
    <source>
        <strain evidence="12">London</strain>
    </source>
</reference>
<dbReference type="Gene3D" id="3.30.450.60">
    <property type="match status" value="1"/>
</dbReference>
<dbReference type="EMBL" id="CAEY01001343">
    <property type="status" value="NOT_ANNOTATED_CDS"/>
    <property type="molecule type" value="Genomic_DNA"/>
</dbReference>
<comment type="similarity">
    <text evidence="3">Belongs to the adaptor complexes small subunit family.</text>
</comment>
<keyword evidence="6" id="KW-0333">Golgi apparatus</keyword>
<evidence type="ECO:0000256" key="6">
    <source>
        <dbReference type="ARBA" id="ARBA00023034"/>
    </source>
</evidence>
<keyword evidence="4" id="KW-0813">Transport</keyword>
<protein>
    <recommendedName>
        <fullName evidence="10">AP complex mu/sigma subunit domain-containing protein</fullName>
    </recommendedName>
</protein>
<sequence>MIKAILVFNNYGKPRLTKFYHHYAEDVQQNIIRETFQLVSKRDDSVVCNFLEGGSLIGGSDYRLIYRHYATLYFVFCVDSSESELGILDLIQVFVETLDKCFENVCELDLIFHVDKVHHILNELVMGGMVLETNANEILLRIEEQNKLEKQEAGLSTAPARAVSAVKNMNIPQQIKDMKLPDLPNIGGLKF</sequence>
<dbReference type="InterPro" id="IPR000804">
    <property type="entry name" value="Clathrin_sm-chain_CS"/>
</dbReference>
<dbReference type="EnsemblMetazoa" id="tetur04g00280.1">
    <property type="protein sequence ID" value="tetur04g00280.1"/>
    <property type="gene ID" value="tetur04g00280"/>
</dbReference>
<dbReference type="GO" id="GO:0030659">
    <property type="term" value="C:cytoplasmic vesicle membrane"/>
    <property type="evidence" value="ECO:0007669"/>
    <property type="project" value="UniProtKB-SubCell"/>
</dbReference>
<gene>
    <name evidence="11" type="primary">107359693</name>
</gene>
<dbReference type="PROSITE" id="PS00989">
    <property type="entry name" value="CLAT_ADAPTOR_S"/>
    <property type="match status" value="1"/>
</dbReference>
<dbReference type="FunFam" id="3.30.450.60:FF:000001">
    <property type="entry name" value="AP complex subunit sigma"/>
    <property type="match status" value="1"/>
</dbReference>
<dbReference type="GO" id="GO:0006896">
    <property type="term" value="P:Golgi to vacuole transport"/>
    <property type="evidence" value="ECO:0007669"/>
    <property type="project" value="InterPro"/>
</dbReference>
<dbReference type="KEGG" id="tut:107359693"/>
<evidence type="ECO:0000259" key="10">
    <source>
        <dbReference type="Pfam" id="PF01217"/>
    </source>
</evidence>
<dbReference type="eggNOG" id="KOG0936">
    <property type="taxonomic scope" value="Eukaryota"/>
</dbReference>
<evidence type="ECO:0000256" key="1">
    <source>
        <dbReference type="ARBA" id="ARBA00004180"/>
    </source>
</evidence>
<keyword evidence="7" id="KW-0472">Membrane</keyword>
<evidence type="ECO:0000256" key="5">
    <source>
        <dbReference type="ARBA" id="ARBA00022927"/>
    </source>
</evidence>
<dbReference type="InterPro" id="IPR011012">
    <property type="entry name" value="Longin-like_dom_sf"/>
</dbReference>
<dbReference type="CDD" id="cd14834">
    <property type="entry name" value="AP3_sigma"/>
    <property type="match status" value="1"/>
</dbReference>
<comment type="function">
    <text evidence="9">Part of the AP-3 complex, an adaptor-related complex which is not clathrin-associated. The complex is associated with the Golgi region as well as more peripheral structures. It facilitates the budding of vesicles from the Golgi membrane and may be directly involved in trafficking to lysosomes. In concert with the BLOC-1 complex, AP-3 is required to target cargos into vesicles assembled at cell bodies for delivery into neurites and nerve terminals.</text>
</comment>
<keyword evidence="8" id="KW-0968">Cytoplasmic vesicle</keyword>